<organism evidence="2 3">
    <name type="scientific">Chilo suppressalis</name>
    <name type="common">Asiatic rice borer moth</name>
    <dbReference type="NCBI Taxonomy" id="168631"/>
    <lineage>
        <taxon>Eukaryota</taxon>
        <taxon>Metazoa</taxon>
        <taxon>Ecdysozoa</taxon>
        <taxon>Arthropoda</taxon>
        <taxon>Hexapoda</taxon>
        <taxon>Insecta</taxon>
        <taxon>Pterygota</taxon>
        <taxon>Neoptera</taxon>
        <taxon>Endopterygota</taxon>
        <taxon>Lepidoptera</taxon>
        <taxon>Glossata</taxon>
        <taxon>Ditrysia</taxon>
        <taxon>Pyraloidea</taxon>
        <taxon>Crambidae</taxon>
        <taxon>Crambinae</taxon>
        <taxon>Chilo</taxon>
    </lineage>
</organism>
<sequence>MLRAWCFGPSRCAAWAWLAVLAALGHSTAYTDTEDFLSDLDKPDFVDGDNDTKVSLLEL</sequence>
<evidence type="ECO:0000256" key="1">
    <source>
        <dbReference type="SAM" id="SignalP"/>
    </source>
</evidence>
<name>A0ABN8AZ20_CHISP</name>
<gene>
    <name evidence="2" type="ORF">CHILSU_LOCUS3588</name>
</gene>
<feature type="signal peptide" evidence="1">
    <location>
        <begin position="1"/>
        <end position="29"/>
    </location>
</feature>
<feature type="chain" id="PRO_5045549961" evidence="1">
    <location>
        <begin position="30"/>
        <end position="59"/>
    </location>
</feature>
<protein>
    <submittedName>
        <fullName evidence="2">Uncharacterized protein</fullName>
    </submittedName>
</protein>
<accession>A0ABN8AZ20</accession>
<evidence type="ECO:0000313" key="3">
    <source>
        <dbReference type="Proteomes" id="UP001153292"/>
    </source>
</evidence>
<keyword evidence="1" id="KW-0732">Signal</keyword>
<dbReference type="Proteomes" id="UP001153292">
    <property type="component" value="Chromosome 17"/>
</dbReference>
<evidence type="ECO:0000313" key="2">
    <source>
        <dbReference type="EMBL" id="CAH0400397.1"/>
    </source>
</evidence>
<reference evidence="2" key="1">
    <citation type="submission" date="2021-12" db="EMBL/GenBank/DDBJ databases">
        <authorList>
            <person name="King R."/>
        </authorList>
    </citation>
    <scope>NUCLEOTIDE SEQUENCE</scope>
</reference>
<proteinExistence type="predicted"/>
<dbReference type="EMBL" id="OU963910">
    <property type="protein sequence ID" value="CAH0400397.1"/>
    <property type="molecule type" value="Genomic_DNA"/>
</dbReference>
<keyword evidence="3" id="KW-1185">Reference proteome</keyword>